<dbReference type="OrthoDB" id="2426596at2"/>
<sequence>MTVGGKSLLSQPGLWVYGPDNGGPPSEGCGPLTDILARHTGTPRQCWFALWDGYAVVSDLVPADEPRVHLPARDKLLFQGPFATLRDDEPPTVEQFDHW</sequence>
<organism evidence="2 3">
    <name type="scientific">Streptomyces benahoarensis</name>
    <dbReference type="NCBI Taxonomy" id="2595054"/>
    <lineage>
        <taxon>Bacteria</taxon>
        <taxon>Bacillati</taxon>
        <taxon>Actinomycetota</taxon>
        <taxon>Actinomycetes</taxon>
        <taxon>Kitasatosporales</taxon>
        <taxon>Streptomycetaceae</taxon>
        <taxon>Streptomyces</taxon>
    </lineage>
</organism>
<evidence type="ECO:0000313" key="3">
    <source>
        <dbReference type="Proteomes" id="UP000320888"/>
    </source>
</evidence>
<protein>
    <submittedName>
        <fullName evidence="2">Uncharacterized protein</fullName>
    </submittedName>
</protein>
<keyword evidence="3" id="KW-1185">Reference proteome</keyword>
<feature type="region of interest" description="Disordered" evidence="1">
    <location>
        <begin position="1"/>
        <end position="29"/>
    </location>
</feature>
<accession>A0A553XUJ4</accession>
<dbReference type="Proteomes" id="UP000320888">
    <property type="component" value="Unassembled WGS sequence"/>
</dbReference>
<dbReference type="AlphaFoldDB" id="A0A553XUJ4"/>
<dbReference type="EMBL" id="VKLS01000704">
    <property type="protein sequence ID" value="TSB20502.1"/>
    <property type="molecule type" value="Genomic_DNA"/>
</dbReference>
<evidence type="ECO:0000313" key="2">
    <source>
        <dbReference type="EMBL" id="TSB20502.1"/>
    </source>
</evidence>
<reference evidence="2 3" key="1">
    <citation type="submission" date="2019-07" db="EMBL/GenBank/DDBJ databases">
        <title>Draft genome for Streptomyces benahoarensis MZ03-48.</title>
        <authorList>
            <person name="Gonzalez-Pimentel J.L."/>
        </authorList>
    </citation>
    <scope>NUCLEOTIDE SEQUENCE [LARGE SCALE GENOMIC DNA]</scope>
    <source>
        <strain evidence="2 3">MZ03-48</strain>
    </source>
</reference>
<comment type="caution">
    <text evidence="2">The sequence shown here is derived from an EMBL/GenBank/DDBJ whole genome shotgun (WGS) entry which is preliminary data.</text>
</comment>
<proteinExistence type="predicted"/>
<evidence type="ECO:0000256" key="1">
    <source>
        <dbReference type="SAM" id="MobiDB-lite"/>
    </source>
</evidence>
<name>A0A553XUJ4_9ACTN</name>
<dbReference type="RefSeq" id="WP_143944814.1">
    <property type="nucleotide sequence ID" value="NZ_VKLS01000704.1"/>
</dbReference>
<gene>
    <name evidence="2" type="ORF">FNZ23_28850</name>
</gene>